<keyword evidence="2 4" id="KW-0378">Hydrolase</keyword>
<dbReference type="AlphaFoldDB" id="A0A9W9AP02"/>
<dbReference type="Pfam" id="PF00857">
    <property type="entry name" value="Isochorismatase"/>
    <property type="match status" value="1"/>
</dbReference>
<dbReference type="PANTHER" id="PTHR43540">
    <property type="entry name" value="PEROXYUREIDOACRYLATE/UREIDOACRYLATE AMIDOHYDROLASE-RELATED"/>
    <property type="match status" value="1"/>
</dbReference>
<dbReference type="EMBL" id="JAOTPV010000003">
    <property type="protein sequence ID" value="KAJ4486102.1"/>
    <property type="molecule type" value="Genomic_DNA"/>
</dbReference>
<feature type="domain" description="Isochorismatase-like" evidence="3">
    <location>
        <begin position="75"/>
        <end position="275"/>
    </location>
</feature>
<dbReference type="Gene3D" id="3.40.50.850">
    <property type="entry name" value="Isochorismatase-like"/>
    <property type="match status" value="1"/>
</dbReference>
<evidence type="ECO:0000313" key="5">
    <source>
        <dbReference type="Proteomes" id="UP001150266"/>
    </source>
</evidence>
<comment type="similarity">
    <text evidence="1">Belongs to the isochorismatase family.</text>
</comment>
<gene>
    <name evidence="4" type="ORF">J3R30DRAFT_1456044</name>
</gene>
<evidence type="ECO:0000256" key="2">
    <source>
        <dbReference type="ARBA" id="ARBA00022801"/>
    </source>
</evidence>
<name>A0A9W9AP02_9AGAR</name>
<dbReference type="InterPro" id="IPR050272">
    <property type="entry name" value="Isochorismatase-like_hydrls"/>
</dbReference>
<protein>
    <submittedName>
        <fullName evidence="4">Isochorismatase hydrolase</fullName>
    </submittedName>
</protein>
<dbReference type="OrthoDB" id="167809at2759"/>
<evidence type="ECO:0000259" key="3">
    <source>
        <dbReference type="Pfam" id="PF00857"/>
    </source>
</evidence>
<proteinExistence type="inferred from homology"/>
<dbReference type="Proteomes" id="UP001150266">
    <property type="component" value="Unassembled WGS sequence"/>
</dbReference>
<comment type="caution">
    <text evidence="4">The sequence shown here is derived from an EMBL/GenBank/DDBJ whole genome shotgun (WGS) entry which is preliminary data.</text>
</comment>
<dbReference type="InterPro" id="IPR000868">
    <property type="entry name" value="Isochorismatase-like_dom"/>
</dbReference>
<dbReference type="InterPro" id="IPR036380">
    <property type="entry name" value="Isochorismatase-like_sf"/>
</dbReference>
<organism evidence="4 5">
    <name type="scientific">Lentinula aciculospora</name>
    <dbReference type="NCBI Taxonomy" id="153920"/>
    <lineage>
        <taxon>Eukaryota</taxon>
        <taxon>Fungi</taxon>
        <taxon>Dikarya</taxon>
        <taxon>Basidiomycota</taxon>
        <taxon>Agaricomycotina</taxon>
        <taxon>Agaricomycetes</taxon>
        <taxon>Agaricomycetidae</taxon>
        <taxon>Agaricales</taxon>
        <taxon>Marasmiineae</taxon>
        <taxon>Omphalotaceae</taxon>
        <taxon>Lentinula</taxon>
    </lineage>
</organism>
<keyword evidence="5" id="KW-1185">Reference proteome</keyword>
<reference evidence="4" key="1">
    <citation type="submission" date="2022-08" db="EMBL/GenBank/DDBJ databases">
        <title>A Global Phylogenomic Analysis of the Shiitake Genus Lentinula.</title>
        <authorList>
            <consortium name="DOE Joint Genome Institute"/>
            <person name="Sierra-Patev S."/>
            <person name="Min B."/>
            <person name="Naranjo-Ortiz M."/>
            <person name="Looney B."/>
            <person name="Konkel Z."/>
            <person name="Slot J.C."/>
            <person name="Sakamoto Y."/>
            <person name="Steenwyk J.L."/>
            <person name="Rokas A."/>
            <person name="Carro J."/>
            <person name="Camarero S."/>
            <person name="Ferreira P."/>
            <person name="Molpeceres G."/>
            <person name="Ruiz-Duenas F.J."/>
            <person name="Serrano A."/>
            <person name="Henrissat B."/>
            <person name="Drula E."/>
            <person name="Hughes K.W."/>
            <person name="Mata J.L."/>
            <person name="Ishikawa N.K."/>
            <person name="Vargas-Isla R."/>
            <person name="Ushijima S."/>
            <person name="Smith C.A."/>
            <person name="Ahrendt S."/>
            <person name="Andreopoulos W."/>
            <person name="He G."/>
            <person name="Labutti K."/>
            <person name="Lipzen A."/>
            <person name="Ng V."/>
            <person name="Riley R."/>
            <person name="Sandor L."/>
            <person name="Barry K."/>
            <person name="Martinez A.T."/>
            <person name="Xiao Y."/>
            <person name="Gibbons J.G."/>
            <person name="Terashima K."/>
            <person name="Grigoriev I.V."/>
            <person name="Hibbett D.S."/>
        </authorList>
    </citation>
    <scope>NUCLEOTIDE SEQUENCE</scope>
    <source>
        <strain evidence="4">JLM2183</strain>
    </source>
</reference>
<dbReference type="PANTHER" id="PTHR43540:SF9">
    <property type="entry name" value="FAMILY HYDROLASE, PUTATIVE (AFU_ORTHOLOGUE AFUA_2G08700)-RELATED"/>
    <property type="match status" value="1"/>
</dbReference>
<evidence type="ECO:0000313" key="4">
    <source>
        <dbReference type="EMBL" id="KAJ4486102.1"/>
    </source>
</evidence>
<evidence type="ECO:0000256" key="1">
    <source>
        <dbReference type="ARBA" id="ARBA00006336"/>
    </source>
</evidence>
<dbReference type="CDD" id="cd00431">
    <property type="entry name" value="cysteine_hydrolases"/>
    <property type="match status" value="1"/>
</dbReference>
<accession>A0A9W9AP02</accession>
<sequence>MAPPVLQPVEYGDSTSNDFSVEYPNGLVDLSRSIHLEDIIDSGIDASTSTPPLRPGQLDIVVTGDRTVRVDTGKSALVIIDMQNFFLHQDIRDHPKGKTCVEPLLKVVLFFREKNIKILWVNWGLTDDELNTIPPSLTPGFHANHGFRGFGTELPGDFGRVLMRGEKNSELYGPLQGLYEEGRDNGTDFWFHKNRMSGLRKQTLLEDFLEKNGIRSLFFAGVNSDQCVLGTLIDAYHKRCYCILIEDATATISPDATYEAVLYNAGSTYGFVTCTDNLLSSRSL</sequence>
<dbReference type="SUPFAM" id="SSF52499">
    <property type="entry name" value="Isochorismatase-like hydrolases"/>
    <property type="match status" value="1"/>
</dbReference>
<dbReference type="GO" id="GO:0016787">
    <property type="term" value="F:hydrolase activity"/>
    <property type="evidence" value="ECO:0007669"/>
    <property type="project" value="UniProtKB-KW"/>
</dbReference>